<dbReference type="InterPro" id="IPR001179">
    <property type="entry name" value="PPIase_FKBP_dom"/>
</dbReference>
<evidence type="ECO:0000256" key="4">
    <source>
        <dbReference type="RuleBase" id="RU003915"/>
    </source>
</evidence>
<evidence type="ECO:0000256" key="2">
    <source>
        <dbReference type="ARBA" id="ARBA00023110"/>
    </source>
</evidence>
<comment type="catalytic activity">
    <reaction evidence="1 3 4">
        <text>[protein]-peptidylproline (omega=180) = [protein]-peptidylproline (omega=0)</text>
        <dbReference type="Rhea" id="RHEA:16237"/>
        <dbReference type="Rhea" id="RHEA-COMP:10747"/>
        <dbReference type="Rhea" id="RHEA-COMP:10748"/>
        <dbReference type="ChEBI" id="CHEBI:83833"/>
        <dbReference type="ChEBI" id="CHEBI:83834"/>
        <dbReference type="EC" id="5.2.1.8"/>
    </reaction>
</comment>
<evidence type="ECO:0000256" key="3">
    <source>
        <dbReference type="PROSITE-ProRule" id="PRU00277"/>
    </source>
</evidence>
<protein>
    <recommendedName>
        <fullName evidence="4">Peptidyl-prolyl cis-trans isomerase</fullName>
        <ecNumber evidence="4">5.2.1.8</ecNumber>
    </recommendedName>
</protein>
<dbReference type="Proteomes" id="UP000095766">
    <property type="component" value="Unassembled WGS sequence"/>
</dbReference>
<feature type="domain" description="PPIase FKBP-type" evidence="5">
    <location>
        <begin position="100"/>
        <end position="210"/>
    </location>
</feature>
<comment type="similarity">
    <text evidence="4">Belongs to the FKBP-type PPIase family.</text>
</comment>
<dbReference type="EC" id="5.2.1.8" evidence="4"/>
<keyword evidence="3 4" id="KW-0413">Isomerase</keyword>
<evidence type="ECO:0000259" key="5">
    <source>
        <dbReference type="PROSITE" id="PS50059"/>
    </source>
</evidence>
<organism evidence="6 7">
    <name type="scientific">Bacteroides uniformis</name>
    <dbReference type="NCBI Taxonomy" id="820"/>
    <lineage>
        <taxon>Bacteria</taxon>
        <taxon>Pseudomonadati</taxon>
        <taxon>Bacteroidota</taxon>
        <taxon>Bacteroidia</taxon>
        <taxon>Bacteroidales</taxon>
        <taxon>Bacteroidaceae</taxon>
        <taxon>Bacteroides</taxon>
    </lineage>
</organism>
<evidence type="ECO:0000256" key="1">
    <source>
        <dbReference type="ARBA" id="ARBA00000971"/>
    </source>
</evidence>
<reference evidence="6 7" key="1">
    <citation type="submission" date="2015-09" db="EMBL/GenBank/DDBJ databases">
        <authorList>
            <consortium name="Pathogen Informatics"/>
        </authorList>
    </citation>
    <scope>NUCLEOTIDE SEQUENCE [LARGE SCALE GENOMIC DNA]</scope>
    <source>
        <strain evidence="6 7">2789STDY5834898</strain>
    </source>
</reference>
<proteinExistence type="inferred from homology"/>
<dbReference type="AlphaFoldDB" id="A0A174VZ78"/>
<dbReference type="RefSeq" id="WP_057254450.1">
    <property type="nucleotide sequence ID" value="NZ_CZAO01000041.1"/>
</dbReference>
<dbReference type="EMBL" id="CZAO01000041">
    <property type="protein sequence ID" value="CUQ37488.1"/>
    <property type="molecule type" value="Genomic_DNA"/>
</dbReference>
<dbReference type="GO" id="GO:0003755">
    <property type="term" value="F:peptidyl-prolyl cis-trans isomerase activity"/>
    <property type="evidence" value="ECO:0007669"/>
    <property type="project" value="UniProtKB-UniRule"/>
</dbReference>
<name>A0A174VZ78_BACUN</name>
<dbReference type="InterPro" id="IPR046357">
    <property type="entry name" value="PPIase_dom_sf"/>
</dbReference>
<dbReference type="SUPFAM" id="SSF54534">
    <property type="entry name" value="FKBP-like"/>
    <property type="match status" value="1"/>
</dbReference>
<gene>
    <name evidence="6" type="ORF">ERS852510_04204</name>
</gene>
<sequence>MKQIFYILALLALSISTISCEEKEEATKYDNWKERNQTFCDSIAELAGENYIATLEQIKNVKEGEFFILQDVISSTNKADAYIYCKKLVANPEGERPFWLSTVNVYYCGTLINGEKFGGNFNGYTALDKEISPPFEKYPSEDFDVTTQFTISSDEPYYLTTGWCTFLQYMHTGERWLIYVPWRSAYGAEGKDNVLGYSVLTFDVTLKSITVLRR</sequence>
<dbReference type="Pfam" id="PF00254">
    <property type="entry name" value="FKBP_C"/>
    <property type="match status" value="1"/>
</dbReference>
<dbReference type="Gene3D" id="3.10.50.40">
    <property type="match status" value="1"/>
</dbReference>
<keyword evidence="2 3" id="KW-0697">Rotamase</keyword>
<accession>A0A174VZ78</accession>
<evidence type="ECO:0000313" key="6">
    <source>
        <dbReference type="EMBL" id="CUQ37488.1"/>
    </source>
</evidence>
<dbReference type="PROSITE" id="PS50059">
    <property type="entry name" value="FKBP_PPIASE"/>
    <property type="match status" value="1"/>
</dbReference>
<evidence type="ECO:0000313" key="7">
    <source>
        <dbReference type="Proteomes" id="UP000095766"/>
    </source>
</evidence>
<dbReference type="PROSITE" id="PS51257">
    <property type="entry name" value="PROKAR_LIPOPROTEIN"/>
    <property type="match status" value="1"/>
</dbReference>